<keyword evidence="2" id="KW-1185">Reference proteome</keyword>
<dbReference type="PANTHER" id="PTHR34630:SF17">
    <property type="entry name" value="OS06G0304700 PROTEIN"/>
    <property type="match status" value="1"/>
</dbReference>
<protein>
    <submittedName>
        <fullName evidence="1">Uncharacterized protein</fullName>
    </submittedName>
</protein>
<gene>
    <name evidence="1" type="ORF">CMV_026000</name>
</gene>
<dbReference type="InterPro" id="IPR032675">
    <property type="entry name" value="LRR_dom_sf"/>
</dbReference>
<dbReference type="EMBL" id="JRKL02007258">
    <property type="protein sequence ID" value="KAF3947936.1"/>
    <property type="molecule type" value="Genomic_DNA"/>
</dbReference>
<name>A0A8J4VGB5_9ROSI</name>
<accession>A0A8J4VGB5</accession>
<reference evidence="1" key="1">
    <citation type="submission" date="2020-03" db="EMBL/GenBank/DDBJ databases">
        <title>Castanea mollissima Vanexum genome sequencing.</title>
        <authorList>
            <person name="Staton M."/>
        </authorList>
    </citation>
    <scope>NUCLEOTIDE SEQUENCE</scope>
    <source>
        <tissue evidence="1">Leaf</tissue>
    </source>
</reference>
<dbReference type="AlphaFoldDB" id="A0A8J4VGB5"/>
<evidence type="ECO:0000313" key="2">
    <source>
        <dbReference type="Proteomes" id="UP000737018"/>
    </source>
</evidence>
<comment type="caution">
    <text evidence="1">The sequence shown here is derived from an EMBL/GenBank/DDBJ whole genome shotgun (WGS) entry which is preliminary data.</text>
</comment>
<dbReference type="Gene3D" id="3.80.10.10">
    <property type="entry name" value="Ribonuclease Inhibitor"/>
    <property type="match status" value="2"/>
</dbReference>
<evidence type="ECO:0000313" key="1">
    <source>
        <dbReference type="EMBL" id="KAF3947936.1"/>
    </source>
</evidence>
<organism evidence="1 2">
    <name type="scientific">Castanea mollissima</name>
    <name type="common">Chinese chestnut</name>
    <dbReference type="NCBI Taxonomy" id="60419"/>
    <lineage>
        <taxon>Eukaryota</taxon>
        <taxon>Viridiplantae</taxon>
        <taxon>Streptophyta</taxon>
        <taxon>Embryophyta</taxon>
        <taxon>Tracheophyta</taxon>
        <taxon>Spermatophyta</taxon>
        <taxon>Magnoliopsida</taxon>
        <taxon>eudicotyledons</taxon>
        <taxon>Gunneridae</taxon>
        <taxon>Pentapetalae</taxon>
        <taxon>rosids</taxon>
        <taxon>fabids</taxon>
        <taxon>Fagales</taxon>
        <taxon>Fagaceae</taxon>
        <taxon>Castanea</taxon>
    </lineage>
</organism>
<dbReference type="SUPFAM" id="SSF52058">
    <property type="entry name" value="L domain-like"/>
    <property type="match status" value="1"/>
</dbReference>
<dbReference type="PANTHER" id="PTHR34630">
    <property type="entry name" value="OS11G0677101 PROTEIN"/>
    <property type="match status" value="1"/>
</dbReference>
<proteinExistence type="predicted"/>
<sequence length="306" mass="34651">MPAGIAKLKSLRTLCFEHMDEWQDWIPCRVECEEFPCLRELSISNCPKLEGKFPHHLPSLEKLSIHACEQLVVLIPSHSVIQVLEIVECKEVVHGSVKVEKLLIEDCKELTSLCEDGLMSFVTLEIEITSCQSLVNIKLKSTLRTLTIEDCNALESLQFVMDECEEFPCLRELSIPKCPKLEGKFPHHLLSLEKLSIYACKQLVVSIPSHSMLQVLKIVGCKEVLHGSVKVEKLIIKNCEKLTSLCEDELMSFVTLEIEIKSCQSLVNIKLKSTLRTLTIEDCNALESLQFVMDECEAFPSSFIDE</sequence>
<dbReference type="Proteomes" id="UP000737018">
    <property type="component" value="Unassembled WGS sequence"/>
</dbReference>
<dbReference type="OrthoDB" id="1896560at2759"/>